<dbReference type="AlphaFoldDB" id="A0AAN7TB87"/>
<evidence type="ECO:0000256" key="1">
    <source>
        <dbReference type="SAM" id="MobiDB-lite"/>
    </source>
</evidence>
<reference evidence="2 3" key="1">
    <citation type="submission" date="2023-08" db="EMBL/GenBank/DDBJ databases">
        <title>Black Yeasts Isolated from many extreme environments.</title>
        <authorList>
            <person name="Coleine C."/>
            <person name="Stajich J.E."/>
            <person name="Selbmann L."/>
        </authorList>
    </citation>
    <scope>NUCLEOTIDE SEQUENCE [LARGE SCALE GENOMIC DNA]</scope>
    <source>
        <strain evidence="2 3">CCFEE 5910</strain>
    </source>
</reference>
<feature type="region of interest" description="Disordered" evidence="1">
    <location>
        <begin position="277"/>
        <end position="363"/>
    </location>
</feature>
<accession>A0AAN7TB87</accession>
<feature type="region of interest" description="Disordered" evidence="1">
    <location>
        <begin position="1"/>
        <end position="85"/>
    </location>
</feature>
<organism evidence="2 3">
    <name type="scientific">Lithohypha guttulata</name>
    <dbReference type="NCBI Taxonomy" id="1690604"/>
    <lineage>
        <taxon>Eukaryota</taxon>
        <taxon>Fungi</taxon>
        <taxon>Dikarya</taxon>
        <taxon>Ascomycota</taxon>
        <taxon>Pezizomycotina</taxon>
        <taxon>Eurotiomycetes</taxon>
        <taxon>Chaetothyriomycetidae</taxon>
        <taxon>Chaetothyriales</taxon>
        <taxon>Trichomeriaceae</taxon>
        <taxon>Lithohypha</taxon>
    </lineage>
</organism>
<gene>
    <name evidence="2" type="ORF">LTR05_000288</name>
</gene>
<feature type="compositionally biased region" description="Low complexity" evidence="1">
    <location>
        <begin position="345"/>
        <end position="363"/>
    </location>
</feature>
<evidence type="ECO:0000313" key="2">
    <source>
        <dbReference type="EMBL" id="KAK5090119.1"/>
    </source>
</evidence>
<evidence type="ECO:0000313" key="3">
    <source>
        <dbReference type="Proteomes" id="UP001309876"/>
    </source>
</evidence>
<comment type="caution">
    <text evidence="2">The sequence shown here is derived from an EMBL/GenBank/DDBJ whole genome shotgun (WGS) entry which is preliminary data.</text>
</comment>
<sequence length="502" mass="54212">MTTGPTLTEIQLPPKDSNLASTGSRLLSKIARSPTTAHRHRPVPSQGSDYLPDTLSPASGYTQGAINSRRNQPRPGFQRQISAPDTSVLRLLPGKSVEPKHHSDASAEIALQAKAMLQRQPTNNAPIHTTTTVSAKGLAQASMFSAPPVSEYYVPAGQSAAQNSQVTVNYMYQQLYEMSQKRIATLQYMRRAHEGSTFWFNTVHFSKSDVSRLPSYTPSRLAKRAMNCFLLGISIPAVLDIHQMPHPSSSPHTNLAAATEYLKSLNNLLAEFESYQERHPTDGTQAGSLSRARLPSMFKRSGTTSRPRKSSSAPSIEIGAQISPPAVPDTPYHPVQHSSHPSLDTTATTSINTSFNSTTSTAPTLNSQASFSSAMAPSMNDFSATATFPSAGPTDAPNSTLLPNEALYTYLLTPPLPFAPDFYTVFATLCDVLIDTYQRILQIINGPGVCSGTVSELFTKADARIRKVMVSGIVRDYEGAARETAKKELNGIQKVVLGGLMG</sequence>
<feature type="compositionally biased region" description="Polar residues" evidence="1">
    <location>
        <begin position="301"/>
        <end position="314"/>
    </location>
</feature>
<protein>
    <submittedName>
        <fullName evidence="2">Uncharacterized protein</fullName>
    </submittedName>
</protein>
<proteinExistence type="predicted"/>
<dbReference type="PANTHER" id="PTHR37332:SF1">
    <property type="entry name" value="ELMO DOMAIN-CONTAINING PROTEIN"/>
    <property type="match status" value="1"/>
</dbReference>
<dbReference type="Proteomes" id="UP001309876">
    <property type="component" value="Unassembled WGS sequence"/>
</dbReference>
<keyword evidence="3" id="KW-1185">Reference proteome</keyword>
<feature type="compositionally biased region" description="Polar residues" evidence="1">
    <location>
        <begin position="56"/>
        <end position="70"/>
    </location>
</feature>
<name>A0AAN7TB87_9EURO</name>
<dbReference type="PANTHER" id="PTHR37332">
    <property type="entry name" value="EXPRESSED PROTEIN"/>
    <property type="match status" value="1"/>
</dbReference>
<dbReference type="EMBL" id="JAVRRJ010000001">
    <property type="protein sequence ID" value="KAK5090119.1"/>
    <property type="molecule type" value="Genomic_DNA"/>
</dbReference>